<evidence type="ECO:0000313" key="1">
    <source>
        <dbReference type="EMBL" id="GFT49699.1"/>
    </source>
</evidence>
<reference evidence="1" key="1">
    <citation type="submission" date="2020-08" db="EMBL/GenBank/DDBJ databases">
        <title>Multicomponent nature underlies the extraordinary mechanical properties of spider dragline silk.</title>
        <authorList>
            <person name="Kono N."/>
            <person name="Nakamura H."/>
            <person name="Mori M."/>
            <person name="Yoshida Y."/>
            <person name="Ohtoshi R."/>
            <person name="Malay A.D."/>
            <person name="Moran D.A.P."/>
            <person name="Tomita M."/>
            <person name="Numata K."/>
            <person name="Arakawa K."/>
        </authorList>
    </citation>
    <scope>NUCLEOTIDE SEQUENCE</scope>
</reference>
<protein>
    <submittedName>
        <fullName evidence="1">Uncharacterized protein</fullName>
    </submittedName>
</protein>
<dbReference type="AlphaFoldDB" id="A0A8X6P5P9"/>
<gene>
    <name evidence="1" type="ORF">NPIL_271881</name>
</gene>
<proteinExistence type="predicted"/>
<sequence length="114" mass="12983">MKRYVSETSRGRLSFGEMELKYGTFGMKSLAYCRGIKAELPIQARKRSWLAWRPLCRNDYLRNPALTVDAMSTAFINARRYGGGGIRVAIIYQLSSWWPCLAVLSLASIEYLPP</sequence>
<keyword evidence="2" id="KW-1185">Reference proteome</keyword>
<comment type="caution">
    <text evidence="1">The sequence shown here is derived from an EMBL/GenBank/DDBJ whole genome shotgun (WGS) entry which is preliminary data.</text>
</comment>
<evidence type="ECO:0000313" key="2">
    <source>
        <dbReference type="Proteomes" id="UP000887013"/>
    </source>
</evidence>
<name>A0A8X6P5P9_NEPPI</name>
<accession>A0A8X6P5P9</accession>
<dbReference type="Proteomes" id="UP000887013">
    <property type="component" value="Unassembled WGS sequence"/>
</dbReference>
<organism evidence="1 2">
    <name type="scientific">Nephila pilipes</name>
    <name type="common">Giant wood spider</name>
    <name type="synonym">Nephila maculata</name>
    <dbReference type="NCBI Taxonomy" id="299642"/>
    <lineage>
        <taxon>Eukaryota</taxon>
        <taxon>Metazoa</taxon>
        <taxon>Ecdysozoa</taxon>
        <taxon>Arthropoda</taxon>
        <taxon>Chelicerata</taxon>
        <taxon>Arachnida</taxon>
        <taxon>Araneae</taxon>
        <taxon>Araneomorphae</taxon>
        <taxon>Entelegynae</taxon>
        <taxon>Araneoidea</taxon>
        <taxon>Nephilidae</taxon>
        <taxon>Nephila</taxon>
    </lineage>
</organism>
<dbReference type="EMBL" id="BMAW01111795">
    <property type="protein sequence ID" value="GFT49699.1"/>
    <property type="molecule type" value="Genomic_DNA"/>
</dbReference>